<keyword evidence="3" id="KW-1185">Reference proteome</keyword>
<gene>
    <name evidence="2" type="ORF">R9X50_00684700</name>
</gene>
<dbReference type="Pfam" id="PF17107">
    <property type="entry name" value="SesA"/>
    <property type="match status" value="1"/>
</dbReference>
<reference evidence="2 3" key="1">
    <citation type="submission" date="2023-11" db="EMBL/GenBank/DDBJ databases">
        <title>An acidophilic fungus is an integral part of prey digestion in a carnivorous sundew plant.</title>
        <authorList>
            <person name="Tsai I.J."/>
        </authorList>
    </citation>
    <scope>NUCLEOTIDE SEQUENCE [LARGE SCALE GENOMIC DNA]</scope>
    <source>
        <strain evidence="2">169a</strain>
    </source>
</reference>
<evidence type="ECO:0000259" key="1">
    <source>
        <dbReference type="Pfam" id="PF17107"/>
    </source>
</evidence>
<organism evidence="2 3">
    <name type="scientific">Acrodontium crateriforme</name>
    <dbReference type="NCBI Taxonomy" id="150365"/>
    <lineage>
        <taxon>Eukaryota</taxon>
        <taxon>Fungi</taxon>
        <taxon>Dikarya</taxon>
        <taxon>Ascomycota</taxon>
        <taxon>Pezizomycotina</taxon>
        <taxon>Dothideomycetes</taxon>
        <taxon>Dothideomycetidae</taxon>
        <taxon>Mycosphaerellales</taxon>
        <taxon>Teratosphaeriaceae</taxon>
        <taxon>Acrodontium</taxon>
    </lineage>
</organism>
<dbReference type="EMBL" id="CP138590">
    <property type="protein sequence ID" value="WPH03964.1"/>
    <property type="molecule type" value="Genomic_DNA"/>
</dbReference>
<dbReference type="InterPro" id="IPR031352">
    <property type="entry name" value="SesA"/>
</dbReference>
<dbReference type="AlphaFoldDB" id="A0AAQ3M975"/>
<evidence type="ECO:0000313" key="3">
    <source>
        <dbReference type="Proteomes" id="UP001303373"/>
    </source>
</evidence>
<protein>
    <recommendedName>
        <fullName evidence="1">NACHT-NTPase and P-loop NTPases N-terminal domain-containing protein</fullName>
    </recommendedName>
</protein>
<name>A0AAQ3M975_9PEZI</name>
<accession>A0AAQ3M975</accession>
<feature type="domain" description="NACHT-NTPase and P-loop NTPases N-terminal" evidence="1">
    <location>
        <begin position="51"/>
        <end position="175"/>
    </location>
</feature>
<sequence length="381" mass="42520">MGDYNERKEAKKEILYKLIVVSLHCHDFGRIDAGLISCTHFLSSALAIQLIDAGIGIIKAIIEIGAAVRDAQGLPERLRTLHQELPAIESLYASARQTFQHGRVPDNVAQETKQILDNCNAALNALRVIFEEACPVDGKSNHRQRVWNGARTVFFGRNSKVQKHLLVIQKSLTLLGEKNIFIIGDQLDNLQKVIEALGQDDGSKYEVSGSGSMFFSDGGDQTSLVQHGNNNKQIKTQTYNEVHNHCIHFIPAPATCFSCKCFIGWNESSIWCTTRNVCFCASCGDLNSVSKGSPLHHLKFQEVKQPQRGLCKGGCKFGGGKPHFEGVKCTLCPSNYTICWTCIAEPRMRKYVVKHGNEVHPRQEASWIWQGTLNKAQRLWQ</sequence>
<proteinExistence type="predicted"/>
<evidence type="ECO:0000313" key="2">
    <source>
        <dbReference type="EMBL" id="WPH03964.1"/>
    </source>
</evidence>
<dbReference type="Proteomes" id="UP001303373">
    <property type="component" value="Chromosome 11"/>
</dbReference>